<name>A0A493TL81_ANAPP</name>
<feature type="binding site" evidence="15">
    <location>
        <position position="213"/>
    </location>
    <ligand>
        <name>Zn(2+)</name>
        <dbReference type="ChEBI" id="CHEBI:29105"/>
        <note>catalytic</note>
    </ligand>
</feature>
<feature type="transmembrane region" description="Helical" evidence="17">
    <location>
        <begin position="227"/>
        <end position="243"/>
    </location>
</feature>
<feature type="binding site" evidence="14">
    <location>
        <position position="156"/>
    </location>
    <ligand>
        <name>Ca(2+)</name>
        <dbReference type="ChEBI" id="CHEBI:29108"/>
    </ligand>
</feature>
<evidence type="ECO:0000256" key="10">
    <source>
        <dbReference type="ARBA" id="ARBA00023136"/>
    </source>
</evidence>
<evidence type="ECO:0000256" key="7">
    <source>
        <dbReference type="ARBA" id="ARBA00022801"/>
    </source>
</evidence>
<feature type="transmembrane region" description="Helical" evidence="17">
    <location>
        <begin position="275"/>
        <end position="299"/>
    </location>
</feature>
<organism evidence="18 19">
    <name type="scientific">Anas platyrhynchos platyrhynchos</name>
    <name type="common">Northern mallard</name>
    <dbReference type="NCBI Taxonomy" id="8840"/>
    <lineage>
        <taxon>Eukaryota</taxon>
        <taxon>Metazoa</taxon>
        <taxon>Chordata</taxon>
        <taxon>Craniata</taxon>
        <taxon>Vertebrata</taxon>
        <taxon>Euteleostomi</taxon>
        <taxon>Archelosauria</taxon>
        <taxon>Archosauria</taxon>
        <taxon>Dinosauria</taxon>
        <taxon>Saurischia</taxon>
        <taxon>Theropoda</taxon>
        <taxon>Coelurosauria</taxon>
        <taxon>Aves</taxon>
        <taxon>Neognathae</taxon>
        <taxon>Galloanserae</taxon>
        <taxon>Anseriformes</taxon>
        <taxon>Anatidae</taxon>
        <taxon>Anatinae</taxon>
        <taxon>Anas</taxon>
    </lineage>
</organism>
<evidence type="ECO:0000256" key="16">
    <source>
        <dbReference type="SAM" id="MobiDB-lite"/>
    </source>
</evidence>
<dbReference type="PANTHER" id="PTHR46187:SF3">
    <property type="entry name" value="ALKALINE CERAMIDASE 3"/>
    <property type="match status" value="1"/>
</dbReference>
<comment type="similarity">
    <text evidence="4">Belongs to the alkaline ceramidase family.</text>
</comment>
<feature type="transmembrane region" description="Helical" evidence="17">
    <location>
        <begin position="196"/>
        <end position="215"/>
    </location>
</feature>
<gene>
    <name evidence="18" type="primary">ACER3</name>
</gene>
<keyword evidence="14" id="KW-0106">Calcium</keyword>
<evidence type="ECO:0000256" key="17">
    <source>
        <dbReference type="SAM" id="Phobius"/>
    </source>
</evidence>
<dbReference type="EC" id="3.5.1.23" evidence="5"/>
<comment type="pathway">
    <text evidence="2">Lipid metabolism; sphingolipid metabolism.</text>
</comment>
<comment type="cofactor">
    <cofactor evidence="15">
        <name>Zn(2+)</name>
        <dbReference type="ChEBI" id="CHEBI:29105"/>
    </cofactor>
</comment>
<evidence type="ECO:0000256" key="2">
    <source>
        <dbReference type="ARBA" id="ARBA00004760"/>
    </source>
</evidence>
<dbReference type="PANTHER" id="PTHR46187">
    <property type="entry name" value="ALKALINE CERAMIDASE 3"/>
    <property type="match status" value="1"/>
</dbReference>
<keyword evidence="8" id="KW-0443">Lipid metabolism</keyword>
<dbReference type="Pfam" id="PF05875">
    <property type="entry name" value="Ceramidase"/>
    <property type="match status" value="1"/>
</dbReference>
<dbReference type="Proteomes" id="UP000016666">
    <property type="component" value="Chromosome 1"/>
</dbReference>
<comment type="catalytic activity">
    <reaction evidence="11">
        <text>N-(9Z-octadecenoyl)-sphing-4-enine + H2O = sphing-4-enine + (9Z)-octadecenoate</text>
        <dbReference type="Rhea" id="RHEA:41299"/>
        <dbReference type="ChEBI" id="CHEBI:15377"/>
        <dbReference type="ChEBI" id="CHEBI:30823"/>
        <dbReference type="ChEBI" id="CHEBI:57756"/>
        <dbReference type="ChEBI" id="CHEBI:77996"/>
    </reaction>
    <physiologicalReaction direction="left-to-right" evidence="11">
        <dbReference type="Rhea" id="RHEA:41300"/>
    </physiologicalReaction>
</comment>
<feature type="binding site" evidence="14">
    <location>
        <position position="154"/>
    </location>
    <ligand>
        <name>Ca(2+)</name>
        <dbReference type="ChEBI" id="CHEBI:29108"/>
    </ligand>
</feature>
<evidence type="ECO:0000256" key="6">
    <source>
        <dbReference type="ARBA" id="ARBA00022692"/>
    </source>
</evidence>
<dbReference type="GO" id="GO:0006672">
    <property type="term" value="P:ceramide metabolic process"/>
    <property type="evidence" value="ECO:0007669"/>
    <property type="project" value="InterPro"/>
</dbReference>
<reference evidence="18" key="2">
    <citation type="submission" date="2025-08" db="UniProtKB">
        <authorList>
            <consortium name="Ensembl"/>
        </authorList>
    </citation>
    <scope>IDENTIFICATION</scope>
</reference>
<feature type="transmembrane region" description="Helical" evidence="17">
    <location>
        <begin position="350"/>
        <end position="370"/>
    </location>
</feature>
<keyword evidence="19" id="KW-1185">Reference proteome</keyword>
<dbReference type="GO" id="GO:0017040">
    <property type="term" value="F:N-acylsphingosine amidohydrolase activity"/>
    <property type="evidence" value="ECO:0007669"/>
    <property type="project" value="UniProtKB-EC"/>
</dbReference>
<evidence type="ECO:0000256" key="15">
    <source>
        <dbReference type="PIRSR" id="PIRSR608901-2"/>
    </source>
</evidence>
<keyword evidence="6 17" id="KW-0812">Transmembrane</keyword>
<evidence type="ECO:0000256" key="11">
    <source>
        <dbReference type="ARBA" id="ARBA00047401"/>
    </source>
</evidence>
<feature type="binding site" evidence="15">
    <location>
        <position position="349"/>
    </location>
    <ligand>
        <name>Zn(2+)</name>
        <dbReference type="ChEBI" id="CHEBI:29105"/>
        <note>catalytic</note>
    </ligand>
</feature>
<reference evidence="18 19" key="1">
    <citation type="submission" date="2017-10" db="EMBL/GenBank/DDBJ databases">
        <title>A new Pekin duck reference genome.</title>
        <authorList>
            <person name="Hou Z.-C."/>
            <person name="Zhou Z.-K."/>
            <person name="Zhu F."/>
            <person name="Hou S.-S."/>
        </authorList>
    </citation>
    <scope>NUCLEOTIDE SEQUENCE [LARGE SCALE GENOMIC DNA]</scope>
</reference>
<keyword evidence="8" id="KW-0746">Sphingolipid metabolism</keyword>
<keyword evidence="9 17" id="KW-1133">Transmembrane helix</keyword>
<feature type="binding site" evidence="15">
    <location>
        <position position="353"/>
    </location>
    <ligand>
        <name>Zn(2+)</name>
        <dbReference type="ChEBI" id="CHEBI:29105"/>
        <note>catalytic</note>
    </ligand>
</feature>
<comment type="subcellular location">
    <subcellularLocation>
        <location evidence="1">Membrane</location>
        <topology evidence="1">Multi-pass membrane protein</topology>
    </subcellularLocation>
</comment>
<evidence type="ECO:0000313" key="19">
    <source>
        <dbReference type="Proteomes" id="UP000016666"/>
    </source>
</evidence>
<evidence type="ECO:0000256" key="4">
    <source>
        <dbReference type="ARBA" id="ARBA00009780"/>
    </source>
</evidence>
<dbReference type="GO" id="GO:0071602">
    <property type="term" value="P:phytosphingosine biosynthetic process"/>
    <property type="evidence" value="ECO:0007669"/>
    <property type="project" value="TreeGrafter"/>
</dbReference>
<evidence type="ECO:0000256" key="12">
    <source>
        <dbReference type="ARBA" id="ARBA00048323"/>
    </source>
</evidence>
<evidence type="ECO:0000256" key="13">
    <source>
        <dbReference type="ARBA" id="ARBA00049511"/>
    </source>
</evidence>
<dbReference type="GO" id="GO:0046512">
    <property type="term" value="P:sphingosine biosynthetic process"/>
    <property type="evidence" value="ECO:0007669"/>
    <property type="project" value="UniProtKB-ARBA"/>
</dbReference>
<evidence type="ECO:0000256" key="5">
    <source>
        <dbReference type="ARBA" id="ARBA00011891"/>
    </source>
</evidence>
<feature type="transmembrane region" description="Helical" evidence="17">
    <location>
        <begin position="306"/>
        <end position="323"/>
    </location>
</feature>
<sequence>MSGTQRGVRREQRSEAMSLPAPSRPFPLSISPNFPFPPQNLPRRHASPLRGRLGRPVAMTTPHFSPPFFFLFSPPPPPPFQLRLRPGGPSGGSRPPAALLRALATFLPLFSFPSFPSLLLSPAPLWPGAVTAMAPAADREGYWGPPTSTLEWCEENYAVSYYIAEFWNTVSNLIFILPPIYGAIQTYKDGLEKRYLAAYLCLTAVGLGSWCFHMTLKYEMQLLDELPMIYSCCVFVYCLYECFKYKNTVNYPLLFLLITYSFVVSIVYLNLKEPVFHQIMYGTLVSIIVLRSVYIVLWVYPWLRGLGYTSLTVFLMGFFLWNVDNIFCDKLRALREKMPPVVGAVTQFHAWWHILTGLGSYLHILLSLYTRTLFLKHRPKVKVSNQCFVSVHELQHSGVLGLNMH</sequence>
<evidence type="ECO:0000313" key="18">
    <source>
        <dbReference type="Ensembl" id="ENSAPLP00000026528.1"/>
    </source>
</evidence>
<evidence type="ECO:0000256" key="8">
    <source>
        <dbReference type="ARBA" id="ARBA00022919"/>
    </source>
</evidence>
<evidence type="ECO:0000256" key="14">
    <source>
        <dbReference type="PIRSR" id="PIRSR608901-1"/>
    </source>
</evidence>
<keyword evidence="7" id="KW-0378">Hydrolase</keyword>
<dbReference type="InterPro" id="IPR008901">
    <property type="entry name" value="ACER"/>
</dbReference>
<dbReference type="GO" id="GO:0046872">
    <property type="term" value="F:metal ion binding"/>
    <property type="evidence" value="ECO:0007669"/>
    <property type="project" value="UniProtKB-KW"/>
</dbReference>
<dbReference type="Ensembl" id="ENSAPLT00000046711.1">
    <property type="protein sequence ID" value="ENSAPLP00000026528.1"/>
    <property type="gene ID" value="ENSAPLG00000009659.2"/>
</dbReference>
<proteinExistence type="inferred from homology"/>
<dbReference type="GeneTree" id="ENSGT00730000110920"/>
<feature type="binding site" evidence="14">
    <location>
        <position position="165"/>
    </location>
    <ligand>
        <name>Ca(2+)</name>
        <dbReference type="ChEBI" id="CHEBI:29108"/>
    </ligand>
</feature>
<evidence type="ECO:0000256" key="1">
    <source>
        <dbReference type="ARBA" id="ARBA00004141"/>
    </source>
</evidence>
<comment type="catalytic activity">
    <reaction evidence="12">
        <text>an N-acylsphing-4-enine + H2O = sphing-4-enine + a fatty acid</text>
        <dbReference type="Rhea" id="RHEA:20856"/>
        <dbReference type="ChEBI" id="CHEBI:15377"/>
        <dbReference type="ChEBI" id="CHEBI:28868"/>
        <dbReference type="ChEBI" id="CHEBI:52639"/>
        <dbReference type="ChEBI" id="CHEBI:57756"/>
        <dbReference type="EC" id="3.5.1.23"/>
    </reaction>
    <physiologicalReaction direction="left-to-right" evidence="12">
        <dbReference type="Rhea" id="RHEA:20857"/>
    </physiologicalReaction>
</comment>
<comment type="pathway">
    <text evidence="3">Sphingolipid metabolism.</text>
</comment>
<keyword evidence="14" id="KW-0479">Metal-binding</keyword>
<keyword evidence="10 17" id="KW-0472">Membrane</keyword>
<dbReference type="UniPathway" id="UPA00222"/>
<reference evidence="18" key="3">
    <citation type="submission" date="2025-09" db="UniProtKB">
        <authorList>
            <consortium name="Ensembl"/>
        </authorList>
    </citation>
    <scope>IDENTIFICATION</scope>
</reference>
<evidence type="ECO:0000256" key="9">
    <source>
        <dbReference type="ARBA" id="ARBA00022989"/>
    </source>
</evidence>
<accession>A0A493TL81</accession>
<feature type="region of interest" description="Disordered" evidence="16">
    <location>
        <begin position="1"/>
        <end position="30"/>
    </location>
</feature>
<keyword evidence="15" id="KW-0862">Zinc</keyword>
<dbReference type="GO" id="GO:0005789">
    <property type="term" value="C:endoplasmic reticulum membrane"/>
    <property type="evidence" value="ECO:0007669"/>
    <property type="project" value="TreeGrafter"/>
</dbReference>
<feature type="binding site" evidence="14">
    <location>
        <position position="152"/>
    </location>
    <ligand>
        <name>Ca(2+)</name>
        <dbReference type="ChEBI" id="CHEBI:29108"/>
    </ligand>
</feature>
<comment type="catalytic activity">
    <reaction evidence="13">
        <text>an N-acylsphinganine + H2O = sphinganine + a fatty acid</text>
        <dbReference type="Rhea" id="RHEA:33551"/>
        <dbReference type="ChEBI" id="CHEBI:15377"/>
        <dbReference type="ChEBI" id="CHEBI:28868"/>
        <dbReference type="ChEBI" id="CHEBI:31488"/>
        <dbReference type="ChEBI" id="CHEBI:57817"/>
    </reaction>
    <physiologicalReaction direction="left-to-right" evidence="13">
        <dbReference type="Rhea" id="RHEA:33552"/>
    </physiologicalReaction>
</comment>
<feature type="transmembrane region" description="Helical" evidence="17">
    <location>
        <begin position="250"/>
        <end position="269"/>
    </location>
</feature>
<evidence type="ECO:0000256" key="3">
    <source>
        <dbReference type="ARBA" id="ARBA00004991"/>
    </source>
</evidence>
<dbReference type="AlphaFoldDB" id="A0A493TL81"/>
<dbReference type="STRING" id="8840.ENSAPLP00000026528"/>
<protein>
    <recommendedName>
        <fullName evidence="5">ceramidase</fullName>
        <ecNumber evidence="5">3.5.1.23</ecNumber>
    </recommendedName>
</protein>